<feature type="transmembrane region" description="Helical" evidence="7">
    <location>
        <begin position="212"/>
        <end position="231"/>
    </location>
</feature>
<dbReference type="Pfam" id="PF03458">
    <property type="entry name" value="Gly_transporter"/>
    <property type="match status" value="2"/>
</dbReference>
<name>A0A1M5YHJ4_9CLOT</name>
<evidence type="ECO:0000256" key="7">
    <source>
        <dbReference type="SAM" id="Phobius"/>
    </source>
</evidence>
<dbReference type="OrthoDB" id="9791874at2"/>
<feature type="transmembrane region" description="Helical" evidence="7">
    <location>
        <begin position="62"/>
        <end position="84"/>
    </location>
</feature>
<feature type="transmembrane region" description="Helical" evidence="7">
    <location>
        <begin position="187"/>
        <end position="206"/>
    </location>
</feature>
<evidence type="ECO:0000256" key="3">
    <source>
        <dbReference type="ARBA" id="ARBA00022475"/>
    </source>
</evidence>
<dbReference type="GO" id="GO:0005886">
    <property type="term" value="C:plasma membrane"/>
    <property type="evidence" value="ECO:0007669"/>
    <property type="project" value="UniProtKB-SubCell"/>
</dbReference>
<keyword evidence="6 7" id="KW-0472">Membrane</keyword>
<dbReference type="EMBL" id="FQXP01000015">
    <property type="protein sequence ID" value="SHI11495.1"/>
    <property type="molecule type" value="Genomic_DNA"/>
</dbReference>
<keyword evidence="4 7" id="KW-0812">Transmembrane</keyword>
<feature type="domain" description="Glycine transporter" evidence="8">
    <location>
        <begin position="129"/>
        <end position="203"/>
    </location>
</feature>
<gene>
    <name evidence="9" type="ORF">SAMN02745196_02945</name>
</gene>
<dbReference type="PANTHER" id="PTHR30506:SF3">
    <property type="entry name" value="UPF0126 INNER MEMBRANE PROTEIN YADS-RELATED"/>
    <property type="match status" value="1"/>
</dbReference>
<dbReference type="InterPro" id="IPR005115">
    <property type="entry name" value="Gly_transporter"/>
</dbReference>
<dbReference type="AlphaFoldDB" id="A0A1M5YHJ4"/>
<evidence type="ECO:0000256" key="4">
    <source>
        <dbReference type="ARBA" id="ARBA00022692"/>
    </source>
</evidence>
<comment type="subcellular location">
    <subcellularLocation>
        <location evidence="1">Cell membrane</location>
        <topology evidence="1">Multi-pass membrane protein</topology>
    </subcellularLocation>
</comment>
<feature type="transmembrane region" description="Helical" evidence="7">
    <location>
        <begin position="153"/>
        <end position="175"/>
    </location>
</feature>
<accession>A0A1M5YHJ4</accession>
<evidence type="ECO:0000256" key="6">
    <source>
        <dbReference type="ARBA" id="ARBA00023136"/>
    </source>
</evidence>
<dbReference type="Proteomes" id="UP000184526">
    <property type="component" value="Unassembled WGS sequence"/>
</dbReference>
<feature type="domain" description="Glycine transporter" evidence="8">
    <location>
        <begin position="6"/>
        <end position="80"/>
    </location>
</feature>
<dbReference type="STRING" id="1121306.SAMN02745196_02945"/>
<sequence>MFLLSLFEFVGTVAFAISGTLIAMQKRLDLFGVLTLATITAVGGGIFRDVILGHTPPQALRNPFYCLLSIFTAIVIVIIYPWLIERGIKIYRKKYNQEGLDESSIDIEIQQKIQMFRGRTEILRKVNVWVDAIGLGAFTAVGANIAMTHDASNVFVVICMGTITGVGGGIVRDMFVQDIPMVFKKEIYAVASVLGAFVLWLFQKYIPSINALYVSAFVTISFKLLSIRYNWNLPKATLDKLLIKHRM</sequence>
<keyword evidence="3" id="KW-1003">Cell membrane</keyword>
<keyword evidence="5 7" id="KW-1133">Transmembrane helix</keyword>
<organism evidence="9 10">
    <name type="scientific">Clostridium collagenovorans DSM 3089</name>
    <dbReference type="NCBI Taxonomy" id="1121306"/>
    <lineage>
        <taxon>Bacteria</taxon>
        <taxon>Bacillati</taxon>
        <taxon>Bacillota</taxon>
        <taxon>Clostridia</taxon>
        <taxon>Eubacteriales</taxon>
        <taxon>Clostridiaceae</taxon>
        <taxon>Clostridium</taxon>
    </lineage>
</organism>
<evidence type="ECO:0000256" key="2">
    <source>
        <dbReference type="ARBA" id="ARBA00008193"/>
    </source>
</evidence>
<feature type="transmembrane region" description="Helical" evidence="7">
    <location>
        <begin position="6"/>
        <end position="23"/>
    </location>
</feature>
<keyword evidence="10" id="KW-1185">Reference proteome</keyword>
<dbReference type="PANTHER" id="PTHR30506">
    <property type="entry name" value="INNER MEMBRANE PROTEIN"/>
    <property type="match status" value="1"/>
</dbReference>
<evidence type="ECO:0000313" key="10">
    <source>
        <dbReference type="Proteomes" id="UP000184526"/>
    </source>
</evidence>
<evidence type="ECO:0000256" key="5">
    <source>
        <dbReference type="ARBA" id="ARBA00022989"/>
    </source>
</evidence>
<dbReference type="RefSeq" id="WP_072832754.1">
    <property type="nucleotide sequence ID" value="NZ_FQXP01000015.1"/>
</dbReference>
<evidence type="ECO:0000259" key="8">
    <source>
        <dbReference type="Pfam" id="PF03458"/>
    </source>
</evidence>
<proteinExistence type="inferred from homology"/>
<feature type="transmembrane region" description="Helical" evidence="7">
    <location>
        <begin position="126"/>
        <end position="147"/>
    </location>
</feature>
<feature type="transmembrane region" description="Helical" evidence="7">
    <location>
        <begin position="30"/>
        <end position="47"/>
    </location>
</feature>
<evidence type="ECO:0000313" key="9">
    <source>
        <dbReference type="EMBL" id="SHI11495.1"/>
    </source>
</evidence>
<comment type="similarity">
    <text evidence="2">Belongs to the UPF0126 family.</text>
</comment>
<evidence type="ECO:0000256" key="1">
    <source>
        <dbReference type="ARBA" id="ARBA00004651"/>
    </source>
</evidence>
<protein>
    <submittedName>
        <fullName evidence="9">Uncharacterized membrane protein YeiH</fullName>
    </submittedName>
</protein>
<reference evidence="9 10" key="1">
    <citation type="submission" date="2016-11" db="EMBL/GenBank/DDBJ databases">
        <authorList>
            <person name="Jaros S."/>
            <person name="Januszkiewicz K."/>
            <person name="Wedrychowicz H."/>
        </authorList>
    </citation>
    <scope>NUCLEOTIDE SEQUENCE [LARGE SCALE GENOMIC DNA]</scope>
    <source>
        <strain evidence="9 10">DSM 3089</strain>
    </source>
</reference>